<dbReference type="CDD" id="cd00121">
    <property type="entry name" value="MATH"/>
    <property type="match status" value="1"/>
</dbReference>
<evidence type="ECO:0000313" key="2">
    <source>
        <dbReference type="Proteomes" id="UP001054945"/>
    </source>
</evidence>
<dbReference type="Proteomes" id="UP001054945">
    <property type="component" value="Unassembled WGS sequence"/>
</dbReference>
<evidence type="ECO:0000313" key="1">
    <source>
        <dbReference type="EMBL" id="GIY71698.1"/>
    </source>
</evidence>
<keyword evidence="2" id="KW-1185">Reference proteome</keyword>
<organism evidence="1 2">
    <name type="scientific">Caerostris extrusa</name>
    <name type="common">Bark spider</name>
    <name type="synonym">Caerostris bankana</name>
    <dbReference type="NCBI Taxonomy" id="172846"/>
    <lineage>
        <taxon>Eukaryota</taxon>
        <taxon>Metazoa</taxon>
        <taxon>Ecdysozoa</taxon>
        <taxon>Arthropoda</taxon>
        <taxon>Chelicerata</taxon>
        <taxon>Arachnida</taxon>
        <taxon>Araneae</taxon>
        <taxon>Araneomorphae</taxon>
        <taxon>Entelegynae</taxon>
        <taxon>Araneoidea</taxon>
        <taxon>Araneidae</taxon>
        <taxon>Caerostris</taxon>
    </lineage>
</organism>
<reference evidence="1 2" key="1">
    <citation type="submission" date="2021-06" db="EMBL/GenBank/DDBJ databases">
        <title>Caerostris extrusa draft genome.</title>
        <authorList>
            <person name="Kono N."/>
            <person name="Arakawa K."/>
        </authorList>
    </citation>
    <scope>NUCLEOTIDE SEQUENCE [LARGE SCALE GENOMIC DNA]</scope>
</reference>
<gene>
    <name evidence="1" type="ORF">CEXT_771621</name>
</gene>
<accession>A0AAV4VNU2</accession>
<dbReference type="AlphaFoldDB" id="A0AAV4VNU2"/>
<dbReference type="EMBL" id="BPLR01014842">
    <property type="protein sequence ID" value="GIY71698.1"/>
    <property type="molecule type" value="Genomic_DNA"/>
</dbReference>
<proteinExistence type="predicted"/>
<protein>
    <submittedName>
        <fullName evidence="1">Uncharacterized protein</fullName>
    </submittedName>
</protein>
<name>A0AAV4VNU2_CAEEX</name>
<comment type="caution">
    <text evidence="1">The sequence shown here is derived from an EMBL/GenBank/DDBJ whole genome shotgun (WGS) entry which is preliminary data.</text>
</comment>
<dbReference type="SUPFAM" id="SSF49599">
    <property type="entry name" value="TRAF domain-like"/>
    <property type="match status" value="1"/>
</dbReference>
<dbReference type="InterPro" id="IPR002083">
    <property type="entry name" value="MATH/TRAF_dom"/>
</dbReference>
<sequence length="350" mass="40237">MAGVKDFTCEWQIENFSLIRGKLRSVPFIAFPIDKNAKWQLHLNLKFGRDVYVIGLDRVVNHKGVEVIHLVYKLTVVSLDESFEATNSKASFSRDGSRNEESERVLLDVNDYLKMRRSSYLPSDTLTVRCWMTRDETIPVKRLPTPDVGPKYCLARTRFKVKRTAFIACIENFRKFSGHEPVEMRIKSASHSLGYEDVARGCRESVVGLGKTEFPANLSKRYVEQRRNILLPNGDLSLHCELCIVDQKVSRVEKIEWNLPSFHNQWPFPSDILNLLLTALEKKKFTDVTVNTETIFTGRRFSNDYSIEAHSVVLRMRSLQCRAALAYDHGCSPELVLNEAVYALLHINYT</sequence>